<proteinExistence type="predicted"/>
<keyword evidence="3" id="KW-1185">Reference proteome</keyword>
<name>A0ABZ0JRA4_9XANT</name>
<evidence type="ECO:0000313" key="2">
    <source>
        <dbReference type="EMBL" id="WOS42369.1"/>
    </source>
</evidence>
<sequence>MAKFDATTPRAHREKEGAGNGAGTDLLRATEDSRGRATSAEENGI</sequence>
<evidence type="ECO:0000313" key="3">
    <source>
        <dbReference type="Proteomes" id="UP001302020"/>
    </source>
</evidence>
<organism evidence="2 3">
    <name type="scientific">Xanthomonas rydalmerensis</name>
    <dbReference type="NCBI Taxonomy" id="3046274"/>
    <lineage>
        <taxon>Bacteria</taxon>
        <taxon>Pseudomonadati</taxon>
        <taxon>Pseudomonadota</taxon>
        <taxon>Gammaproteobacteria</taxon>
        <taxon>Lysobacterales</taxon>
        <taxon>Lysobacteraceae</taxon>
        <taxon>Xanthomonas</taxon>
    </lineage>
</organism>
<evidence type="ECO:0000256" key="1">
    <source>
        <dbReference type="SAM" id="MobiDB-lite"/>
    </source>
</evidence>
<accession>A0ABZ0JRA4</accession>
<dbReference type="RefSeq" id="WP_160967310.1">
    <property type="nucleotide sequence ID" value="NZ_CP126170.1"/>
</dbReference>
<reference evidence="2 3" key="1">
    <citation type="submission" date="2023-05" db="EMBL/GenBank/DDBJ databases">
        <title>Xanthomonas rydalmerenesis sp. nov., a novel Xanthomonas species isolated from Fragaria x ananassa.</title>
        <authorList>
            <person name="McKnight D.J.E."/>
            <person name="Wong-Bajracharya J."/>
            <person name="Okoh E.B."/>
            <person name="Snijders F."/>
            <person name="Lidbetter F."/>
            <person name="Webster J."/>
            <person name="Djordjevic S.P."/>
            <person name="Bogema D.R."/>
            <person name="Chapman T.A."/>
        </authorList>
    </citation>
    <scope>NUCLEOTIDE SEQUENCE [LARGE SCALE GENOMIC DNA]</scope>
    <source>
        <strain evidence="2 3">DAR34883</strain>
    </source>
</reference>
<dbReference type="EMBL" id="CP126172">
    <property type="protein sequence ID" value="WOS42369.1"/>
    <property type="molecule type" value="Genomic_DNA"/>
</dbReference>
<protein>
    <submittedName>
        <fullName evidence="2">Uncharacterized protein</fullName>
    </submittedName>
</protein>
<gene>
    <name evidence="2" type="ORF">QN243_08005</name>
</gene>
<feature type="region of interest" description="Disordered" evidence="1">
    <location>
        <begin position="1"/>
        <end position="45"/>
    </location>
</feature>
<dbReference type="Proteomes" id="UP001302020">
    <property type="component" value="Chromosome"/>
</dbReference>